<gene>
    <name evidence="2" type="ORF">DAT39_017038</name>
</gene>
<sequence length="178" mass="18684">MQRTKPVKLTAGLLSTHFFFSPVEDEGGVVIRDIAGVSAKVMQSNKNSGMPATYKPEDEKEAFCFQSVAVPDFGEQVASHSLCPAEDATVARSILVGFTLASCSPCSHPENTTLPSCLAQDITPPLHSIGELKDTSAKPSLDIPTTAAPQVSPADGWFVEEGAGKGKKMGTCNSSGLE</sequence>
<evidence type="ECO:0000256" key="1">
    <source>
        <dbReference type="SAM" id="MobiDB-lite"/>
    </source>
</evidence>
<organism evidence="2 3">
    <name type="scientific">Clarias magur</name>
    <name type="common">Asian catfish</name>
    <name type="synonym">Macropteronotus magur</name>
    <dbReference type="NCBI Taxonomy" id="1594786"/>
    <lineage>
        <taxon>Eukaryota</taxon>
        <taxon>Metazoa</taxon>
        <taxon>Chordata</taxon>
        <taxon>Craniata</taxon>
        <taxon>Vertebrata</taxon>
        <taxon>Euteleostomi</taxon>
        <taxon>Actinopterygii</taxon>
        <taxon>Neopterygii</taxon>
        <taxon>Teleostei</taxon>
        <taxon>Ostariophysi</taxon>
        <taxon>Siluriformes</taxon>
        <taxon>Clariidae</taxon>
        <taxon>Clarias</taxon>
    </lineage>
</organism>
<evidence type="ECO:0000313" key="3">
    <source>
        <dbReference type="Proteomes" id="UP000727407"/>
    </source>
</evidence>
<accession>A0A8J4UEH3</accession>
<feature type="region of interest" description="Disordered" evidence="1">
    <location>
        <begin position="157"/>
        <end position="178"/>
    </location>
</feature>
<evidence type="ECO:0000313" key="2">
    <source>
        <dbReference type="EMBL" id="KAF5893242.1"/>
    </source>
</evidence>
<keyword evidence="3" id="KW-1185">Reference proteome</keyword>
<dbReference type="AlphaFoldDB" id="A0A8J4UEH3"/>
<dbReference type="EMBL" id="QNUK01000444">
    <property type="protein sequence ID" value="KAF5893242.1"/>
    <property type="molecule type" value="Genomic_DNA"/>
</dbReference>
<reference evidence="2" key="1">
    <citation type="submission" date="2020-07" db="EMBL/GenBank/DDBJ databases">
        <title>Clarias magur genome sequencing, assembly and annotation.</title>
        <authorList>
            <person name="Kushwaha B."/>
            <person name="Kumar R."/>
            <person name="Das P."/>
            <person name="Joshi C.G."/>
            <person name="Kumar D."/>
            <person name="Nagpure N.S."/>
            <person name="Pandey M."/>
            <person name="Agarwal S."/>
            <person name="Srivastava S."/>
            <person name="Singh M."/>
            <person name="Sahoo L."/>
            <person name="Jayasankar P."/>
            <person name="Meher P.K."/>
            <person name="Koringa P.G."/>
            <person name="Iquebal M.A."/>
            <person name="Das S.P."/>
            <person name="Bit A."/>
            <person name="Patnaik S."/>
            <person name="Patel N."/>
            <person name="Shah T.M."/>
            <person name="Hinsu A."/>
            <person name="Jena J.K."/>
        </authorList>
    </citation>
    <scope>NUCLEOTIDE SEQUENCE</scope>
    <source>
        <strain evidence="2">CIFAMagur01</strain>
        <tissue evidence="2">Testis</tissue>
    </source>
</reference>
<name>A0A8J4UEH3_CLAMG</name>
<dbReference type="Proteomes" id="UP000727407">
    <property type="component" value="Unassembled WGS sequence"/>
</dbReference>
<protein>
    <submittedName>
        <fullName evidence="2">Uncharacterized protein</fullName>
    </submittedName>
</protein>
<proteinExistence type="predicted"/>
<comment type="caution">
    <text evidence="2">The sequence shown here is derived from an EMBL/GenBank/DDBJ whole genome shotgun (WGS) entry which is preliminary data.</text>
</comment>